<organism evidence="2 3">
    <name type="scientific">Oikopleura dioica</name>
    <name type="common">Tunicate</name>
    <dbReference type="NCBI Taxonomy" id="34765"/>
    <lineage>
        <taxon>Eukaryota</taxon>
        <taxon>Metazoa</taxon>
        <taxon>Chordata</taxon>
        <taxon>Tunicata</taxon>
        <taxon>Appendicularia</taxon>
        <taxon>Copelata</taxon>
        <taxon>Oikopleuridae</taxon>
        <taxon>Oikopleura</taxon>
    </lineage>
</organism>
<dbReference type="InterPro" id="IPR014716">
    <property type="entry name" value="Fibrinogen_a/b/g_C_1"/>
</dbReference>
<reference evidence="2 3" key="1">
    <citation type="submission" date="2021-04" db="EMBL/GenBank/DDBJ databases">
        <authorList>
            <person name="Bliznina A."/>
        </authorList>
    </citation>
    <scope>NUCLEOTIDE SEQUENCE [LARGE SCALE GENOMIC DNA]</scope>
</reference>
<sequence length="429" mass="47746">MRLFSTFLIGAAIASRSTRNSWKKLEREGTSKYDELKKVTSKSDHGEEITEIERQWEVSLKEGHQQVDIFVGRTSLIDRNPGQCSLHWNLCPNHCTLDHELPDKFTKIRGNIMAEHKNYQDRVSAARDEIVEDLKGKMDEFNGLMTDISKNRNELEAQESRFLATLQQDYQRVQSVNDRLMALRDNAREDKQGYMELNKRASDAYDSCYDQAPCFGTQRCRFGVPSGSSCADIVEDLTEETGYQSELRVSSGVYMVNTNAGAKPVQCEFSSSGNAWTVFHHYENRTYSAGNWKNGFGAAASFGDAACGPANYWAGDDFIDAVLDNSDKLLAQTDNDVSVFNIRSSRGQYQASNGSPMCDGGSTLDANAVSNVLNNHRGYEQFTRLAVGQLKEKNDHPKCLAVGDYGAYGGGPVYEGGDYGSYGGKDYYG</sequence>
<dbReference type="InterPro" id="IPR036056">
    <property type="entry name" value="Fibrinogen-like_C"/>
</dbReference>
<dbReference type="SUPFAM" id="SSF56496">
    <property type="entry name" value="Fibrinogen C-terminal domain-like"/>
    <property type="match status" value="1"/>
</dbReference>
<dbReference type="Proteomes" id="UP001158576">
    <property type="component" value="Chromosome 2"/>
</dbReference>
<proteinExistence type="predicted"/>
<accession>A0ABN7T851</accession>
<evidence type="ECO:0000259" key="1">
    <source>
        <dbReference type="Pfam" id="PF00147"/>
    </source>
</evidence>
<evidence type="ECO:0000313" key="2">
    <source>
        <dbReference type="EMBL" id="CAG5113774.1"/>
    </source>
</evidence>
<dbReference type="EMBL" id="OU015567">
    <property type="protein sequence ID" value="CAG5113774.1"/>
    <property type="molecule type" value="Genomic_DNA"/>
</dbReference>
<dbReference type="InterPro" id="IPR002181">
    <property type="entry name" value="Fibrinogen_a/b/g_C_dom"/>
</dbReference>
<feature type="domain" description="Fibrinogen C-terminal" evidence="1">
    <location>
        <begin position="249"/>
        <end position="331"/>
    </location>
</feature>
<protein>
    <submittedName>
        <fullName evidence="2">Oidioi.mRNA.OKI2018_I69.chr2.g7864.t1.cds</fullName>
    </submittedName>
</protein>
<dbReference type="Pfam" id="PF00147">
    <property type="entry name" value="Fibrinogen_C"/>
    <property type="match status" value="1"/>
</dbReference>
<gene>
    <name evidence="2" type="ORF">OKIOD_LOCUS16629</name>
</gene>
<dbReference type="Gene3D" id="3.90.215.10">
    <property type="entry name" value="Gamma Fibrinogen, chain A, domain 1"/>
    <property type="match status" value="1"/>
</dbReference>
<keyword evidence="3" id="KW-1185">Reference proteome</keyword>
<evidence type="ECO:0000313" key="3">
    <source>
        <dbReference type="Proteomes" id="UP001158576"/>
    </source>
</evidence>
<name>A0ABN7T851_OIKDI</name>